<evidence type="ECO:0000256" key="2">
    <source>
        <dbReference type="ARBA" id="ARBA00022448"/>
    </source>
</evidence>
<feature type="transmembrane region" description="Helical" evidence="7">
    <location>
        <begin position="268"/>
        <end position="285"/>
    </location>
</feature>
<keyword evidence="2" id="KW-0813">Transport</keyword>
<dbReference type="CDD" id="cd17502">
    <property type="entry name" value="MFS_Azr1_MDR_like"/>
    <property type="match status" value="1"/>
</dbReference>
<sequence>MDVVHDPSTQQGAGEKSSDSPLPSEQSDPEPTYPSPLRLGLIAIGLCLAVFLFALDQTIVANAIPRITDEFGSVSDIGWYGSSFLLTTAAFQLFYGTAYSYFSIKYTFLSAVAIFELGSLVCALAPNSTALIIGRAVAGLGGSGIVAGALVIIAHSVPLRTRPMFLGAIGGMFGIASVSGPLLGGVFTDHLTWRWCFYINLPFGAVTIAAIAAFFKPPSRPAVDGLPFLAKVKAIDWLGIALFIPSIVCLLLALQWGGSTYPWRSGRIIALFVLFGILGLSFGAVQFQRKEKAIVPPRIITQRSIAAAAWFAFFNGAAFLVLVYYTPLWHQVVRQTSAMDSGLRLLPMIVGVVLMVMMCGGLVTVFGYYAPFMILSSVLAPIGEGLMSTWTVDSTFAQWFGYEALTGIAIGMGLQQPVMAVQTVLSIDDVPIASSLVVFMQTLGAAVFVSVGQTVFSNRLITNLDAQLGVSSGPNFNPTELFKTEVGATDIVSKLPPDLRFPVLQAFNDAITRVFIVSICASSLTIVGSLAMEWRSVKKVKSAKGAA</sequence>
<keyword evidence="3 7" id="KW-0812">Transmembrane</keyword>
<evidence type="ECO:0000313" key="9">
    <source>
        <dbReference type="EMBL" id="KAK0618941.1"/>
    </source>
</evidence>
<feature type="transmembrane region" description="Helical" evidence="7">
    <location>
        <begin position="436"/>
        <end position="456"/>
    </location>
</feature>
<gene>
    <name evidence="9" type="ORF">B0T14DRAFT_584181</name>
</gene>
<organism evidence="9 10">
    <name type="scientific">Immersiella caudata</name>
    <dbReference type="NCBI Taxonomy" id="314043"/>
    <lineage>
        <taxon>Eukaryota</taxon>
        <taxon>Fungi</taxon>
        <taxon>Dikarya</taxon>
        <taxon>Ascomycota</taxon>
        <taxon>Pezizomycotina</taxon>
        <taxon>Sordariomycetes</taxon>
        <taxon>Sordariomycetidae</taxon>
        <taxon>Sordariales</taxon>
        <taxon>Lasiosphaeriaceae</taxon>
        <taxon>Immersiella</taxon>
    </lineage>
</organism>
<feature type="transmembrane region" description="Helical" evidence="7">
    <location>
        <begin position="77"/>
        <end position="95"/>
    </location>
</feature>
<dbReference type="Pfam" id="PF07690">
    <property type="entry name" value="MFS_1"/>
    <property type="match status" value="1"/>
</dbReference>
<keyword evidence="10" id="KW-1185">Reference proteome</keyword>
<comment type="subcellular location">
    <subcellularLocation>
        <location evidence="1">Membrane</location>
        <topology evidence="1">Multi-pass membrane protein</topology>
    </subcellularLocation>
</comment>
<keyword evidence="5 7" id="KW-0472">Membrane</keyword>
<evidence type="ECO:0000256" key="4">
    <source>
        <dbReference type="ARBA" id="ARBA00022989"/>
    </source>
</evidence>
<feature type="transmembrane region" description="Helical" evidence="7">
    <location>
        <begin position="510"/>
        <end position="532"/>
    </location>
</feature>
<dbReference type="SUPFAM" id="SSF103473">
    <property type="entry name" value="MFS general substrate transporter"/>
    <property type="match status" value="1"/>
</dbReference>
<dbReference type="GO" id="GO:0005886">
    <property type="term" value="C:plasma membrane"/>
    <property type="evidence" value="ECO:0007669"/>
    <property type="project" value="TreeGrafter"/>
</dbReference>
<dbReference type="InterPro" id="IPR036259">
    <property type="entry name" value="MFS_trans_sf"/>
</dbReference>
<dbReference type="AlphaFoldDB" id="A0AA39WP05"/>
<feature type="transmembrane region" description="Helical" evidence="7">
    <location>
        <begin position="345"/>
        <end position="369"/>
    </location>
</feature>
<proteinExistence type="predicted"/>
<feature type="region of interest" description="Disordered" evidence="6">
    <location>
        <begin position="1"/>
        <end position="32"/>
    </location>
</feature>
<dbReference type="FunFam" id="1.20.1250.20:FF:000196">
    <property type="entry name" value="MFS toxin efflux pump (AflT)"/>
    <property type="match status" value="1"/>
</dbReference>
<dbReference type="FunFam" id="1.20.1720.10:FF:000012">
    <property type="entry name" value="MFS toxin efflux pump (AflT)"/>
    <property type="match status" value="1"/>
</dbReference>
<evidence type="ECO:0000256" key="6">
    <source>
        <dbReference type="SAM" id="MobiDB-lite"/>
    </source>
</evidence>
<feature type="transmembrane region" description="Helical" evidence="7">
    <location>
        <begin position="165"/>
        <end position="186"/>
    </location>
</feature>
<reference evidence="9" key="1">
    <citation type="submission" date="2023-06" db="EMBL/GenBank/DDBJ databases">
        <title>Genome-scale phylogeny and comparative genomics of the fungal order Sordariales.</title>
        <authorList>
            <consortium name="Lawrence Berkeley National Laboratory"/>
            <person name="Hensen N."/>
            <person name="Bonometti L."/>
            <person name="Westerberg I."/>
            <person name="Brannstrom I.O."/>
            <person name="Guillou S."/>
            <person name="Cros-Aarteil S."/>
            <person name="Calhoun S."/>
            <person name="Haridas S."/>
            <person name="Kuo A."/>
            <person name="Mondo S."/>
            <person name="Pangilinan J."/>
            <person name="Riley R."/>
            <person name="Labutti K."/>
            <person name="Andreopoulos B."/>
            <person name="Lipzen A."/>
            <person name="Chen C."/>
            <person name="Yanf M."/>
            <person name="Daum C."/>
            <person name="Ng V."/>
            <person name="Clum A."/>
            <person name="Steindorff A."/>
            <person name="Ohm R."/>
            <person name="Martin F."/>
            <person name="Silar P."/>
            <person name="Natvig D."/>
            <person name="Lalanne C."/>
            <person name="Gautier V."/>
            <person name="Ament-Velasquez S.L."/>
            <person name="Kruys A."/>
            <person name="Hutchinson M.I."/>
            <person name="Powell A.J."/>
            <person name="Barry K."/>
            <person name="Miller A.N."/>
            <person name="Grigoriev I.V."/>
            <person name="Debuchy R."/>
            <person name="Gladieux P."/>
            <person name="Thoren M.H."/>
            <person name="Johannesson H."/>
        </authorList>
    </citation>
    <scope>NUCLEOTIDE SEQUENCE</scope>
    <source>
        <strain evidence="9">CBS 606.72</strain>
    </source>
</reference>
<feature type="transmembrane region" description="Helical" evidence="7">
    <location>
        <begin position="305"/>
        <end position="325"/>
    </location>
</feature>
<feature type="transmembrane region" description="Helical" evidence="7">
    <location>
        <begin position="192"/>
        <end position="215"/>
    </location>
</feature>
<dbReference type="InterPro" id="IPR020846">
    <property type="entry name" value="MFS_dom"/>
</dbReference>
<accession>A0AA39WP05</accession>
<dbReference type="GO" id="GO:0022857">
    <property type="term" value="F:transmembrane transporter activity"/>
    <property type="evidence" value="ECO:0007669"/>
    <property type="project" value="InterPro"/>
</dbReference>
<evidence type="ECO:0000256" key="5">
    <source>
        <dbReference type="ARBA" id="ARBA00023136"/>
    </source>
</evidence>
<evidence type="ECO:0000256" key="1">
    <source>
        <dbReference type="ARBA" id="ARBA00004141"/>
    </source>
</evidence>
<name>A0AA39WP05_9PEZI</name>
<comment type="caution">
    <text evidence="9">The sequence shown here is derived from an EMBL/GenBank/DDBJ whole genome shotgun (WGS) entry which is preliminary data.</text>
</comment>
<keyword evidence="4 7" id="KW-1133">Transmembrane helix</keyword>
<dbReference type="EMBL" id="JAULSU010000004">
    <property type="protein sequence ID" value="KAK0618941.1"/>
    <property type="molecule type" value="Genomic_DNA"/>
</dbReference>
<dbReference type="PANTHER" id="PTHR23501">
    <property type="entry name" value="MAJOR FACILITATOR SUPERFAMILY"/>
    <property type="match status" value="1"/>
</dbReference>
<dbReference type="InterPro" id="IPR011701">
    <property type="entry name" value="MFS"/>
</dbReference>
<dbReference type="Proteomes" id="UP001175000">
    <property type="component" value="Unassembled WGS sequence"/>
</dbReference>
<feature type="transmembrane region" description="Helical" evidence="7">
    <location>
        <begin position="107"/>
        <end position="126"/>
    </location>
</feature>
<dbReference type="PRINTS" id="PR01036">
    <property type="entry name" value="TCRTETB"/>
</dbReference>
<dbReference type="PANTHER" id="PTHR23501:SF198">
    <property type="entry name" value="AZOLE RESISTANCE PROTEIN 1-RELATED"/>
    <property type="match status" value="1"/>
</dbReference>
<evidence type="ECO:0000313" key="10">
    <source>
        <dbReference type="Proteomes" id="UP001175000"/>
    </source>
</evidence>
<dbReference type="PROSITE" id="PS50850">
    <property type="entry name" value="MFS"/>
    <property type="match status" value="1"/>
</dbReference>
<feature type="transmembrane region" description="Helical" evidence="7">
    <location>
        <begin position="132"/>
        <end position="153"/>
    </location>
</feature>
<feature type="transmembrane region" description="Helical" evidence="7">
    <location>
        <begin position="235"/>
        <end position="256"/>
    </location>
</feature>
<feature type="domain" description="Major facilitator superfamily (MFS) profile" evidence="8">
    <location>
        <begin position="42"/>
        <end position="535"/>
    </location>
</feature>
<evidence type="ECO:0000256" key="3">
    <source>
        <dbReference type="ARBA" id="ARBA00022692"/>
    </source>
</evidence>
<dbReference type="Gene3D" id="1.20.1250.20">
    <property type="entry name" value="MFS general substrate transporter like domains"/>
    <property type="match status" value="1"/>
</dbReference>
<feature type="transmembrane region" description="Helical" evidence="7">
    <location>
        <begin position="39"/>
        <end position="65"/>
    </location>
</feature>
<protein>
    <submittedName>
        <fullName evidence="9">Major facilitator superfamily domain-containing protein</fullName>
    </submittedName>
</protein>
<evidence type="ECO:0000256" key="7">
    <source>
        <dbReference type="SAM" id="Phobius"/>
    </source>
</evidence>
<evidence type="ECO:0000259" key="8">
    <source>
        <dbReference type="PROSITE" id="PS50850"/>
    </source>
</evidence>